<dbReference type="Proteomes" id="UP000269689">
    <property type="component" value="Unassembled WGS sequence"/>
</dbReference>
<dbReference type="InterPro" id="IPR010865">
    <property type="entry name" value="DUF1499"/>
</dbReference>
<accession>A0A3N4ULW0</accession>
<keyword evidence="3" id="KW-1185">Reference proteome</keyword>
<feature type="transmembrane region" description="Helical" evidence="1">
    <location>
        <begin position="16"/>
        <end position="34"/>
    </location>
</feature>
<protein>
    <submittedName>
        <fullName evidence="2">Uncharacterized protein DUF1499</fullName>
    </submittedName>
</protein>
<evidence type="ECO:0000256" key="1">
    <source>
        <dbReference type="SAM" id="Phobius"/>
    </source>
</evidence>
<keyword evidence="1" id="KW-1133">Transmembrane helix</keyword>
<dbReference type="RefSeq" id="WP_246002179.1">
    <property type="nucleotide sequence ID" value="NZ_RKQK01000001.1"/>
</dbReference>
<name>A0A3N4ULW0_9RHOB</name>
<dbReference type="Pfam" id="PF07386">
    <property type="entry name" value="DUF1499"/>
    <property type="match status" value="1"/>
</dbReference>
<keyword evidence="1" id="KW-0472">Membrane</keyword>
<proteinExistence type="predicted"/>
<dbReference type="EMBL" id="RKQK01000001">
    <property type="protein sequence ID" value="RPE71626.1"/>
    <property type="molecule type" value="Genomic_DNA"/>
</dbReference>
<evidence type="ECO:0000313" key="2">
    <source>
        <dbReference type="EMBL" id="RPE71626.1"/>
    </source>
</evidence>
<organism evidence="2 3">
    <name type="scientific">Pacificibacter maritimus</name>
    <dbReference type="NCBI Taxonomy" id="762213"/>
    <lineage>
        <taxon>Bacteria</taxon>
        <taxon>Pseudomonadati</taxon>
        <taxon>Pseudomonadota</taxon>
        <taxon>Alphaproteobacteria</taxon>
        <taxon>Rhodobacterales</taxon>
        <taxon>Roseobacteraceae</taxon>
        <taxon>Pacificibacter</taxon>
    </lineage>
</organism>
<comment type="caution">
    <text evidence="2">The sequence shown here is derived from an EMBL/GenBank/DDBJ whole genome shotgun (WGS) entry which is preliminary data.</text>
</comment>
<evidence type="ECO:0000313" key="3">
    <source>
        <dbReference type="Proteomes" id="UP000269689"/>
    </source>
</evidence>
<keyword evidence="1" id="KW-0812">Transmembrane</keyword>
<reference evidence="2 3" key="1">
    <citation type="submission" date="2018-11" db="EMBL/GenBank/DDBJ databases">
        <title>Genomic Encyclopedia of Type Strains, Phase IV (KMG-IV): sequencing the most valuable type-strain genomes for metagenomic binning, comparative biology and taxonomic classification.</title>
        <authorList>
            <person name="Goeker M."/>
        </authorList>
    </citation>
    <scope>NUCLEOTIDE SEQUENCE [LARGE SCALE GENOMIC DNA]</scope>
    <source>
        <strain evidence="2 3">DSM 104731</strain>
    </source>
</reference>
<gene>
    <name evidence="2" type="ORF">EDD53_0750</name>
</gene>
<dbReference type="AlphaFoldDB" id="A0A3N4ULW0"/>
<sequence length="155" mass="16601">MSGSGLLNTANLKGRMKVLILIPIVIIVALQAYIRLAPIHAKEWHVDPFTAQPPQEGGVLDIFQTEVSSQAALEAYHAVALSTPRTKLLAGSVHEGRVSYVTRSLLWGFPDVTTIGAQPSETGSQIAMLARLRFGKGDMGVNGKRVAAWKNTAGL</sequence>